<dbReference type="RefSeq" id="XP_056068382.1">
    <property type="nucleotide sequence ID" value="XM_056216826.1"/>
</dbReference>
<gene>
    <name evidence="2" type="ORF">N0V89_008067</name>
</gene>
<feature type="compositionally biased region" description="Acidic residues" evidence="1">
    <location>
        <begin position="67"/>
        <end position="81"/>
    </location>
</feature>
<feature type="compositionally biased region" description="Basic and acidic residues" evidence="1">
    <location>
        <begin position="1"/>
        <end position="18"/>
    </location>
</feature>
<dbReference type="EMBL" id="JAPEUX010000006">
    <property type="protein sequence ID" value="KAJ4349452.1"/>
    <property type="molecule type" value="Genomic_DNA"/>
</dbReference>
<evidence type="ECO:0000256" key="1">
    <source>
        <dbReference type="SAM" id="MobiDB-lite"/>
    </source>
</evidence>
<name>A0A9W8XG25_9PLEO</name>
<sequence length="337" mass="36396">MPNSGERRRGRDQVDEAWAHTQGTPWPKPRLSKVESIENTSPSSSANAEAHDGLSVLPSIEQSSMFGEDEGLEDKENEEEILFVVEERNKRRRVSPHPSTSPTHAYGDPATPHADSSPQIASPVSHRFKVPGPRPNVPGIASTTVVDRRIHPRPHFILPHLSPSPTKSANPLPETFSPSRKNGKYVADGMASTLQSWVHETASIGYTANTSSTVVWGRDKEDGVKIKIEVLSVMGGRGCGGSEVECWPGGIIFLRGVTDASLYNVSRASSFTQVEGNHVGPTEVNIMLAGQGGARGKGGVRVREGGVVGVRAPIWDVHIGYGEQAEKWLVGVEWVVL</sequence>
<comment type="caution">
    <text evidence="2">The sequence shown here is derived from an EMBL/GenBank/DDBJ whole genome shotgun (WGS) entry which is preliminary data.</text>
</comment>
<organism evidence="2 3">
    <name type="scientific">Didymosphaeria variabile</name>
    <dbReference type="NCBI Taxonomy" id="1932322"/>
    <lineage>
        <taxon>Eukaryota</taxon>
        <taxon>Fungi</taxon>
        <taxon>Dikarya</taxon>
        <taxon>Ascomycota</taxon>
        <taxon>Pezizomycotina</taxon>
        <taxon>Dothideomycetes</taxon>
        <taxon>Pleosporomycetidae</taxon>
        <taxon>Pleosporales</taxon>
        <taxon>Massarineae</taxon>
        <taxon>Didymosphaeriaceae</taxon>
        <taxon>Didymosphaeria</taxon>
    </lineage>
</organism>
<dbReference type="Proteomes" id="UP001140513">
    <property type="component" value="Unassembled WGS sequence"/>
</dbReference>
<feature type="compositionally biased region" description="Polar residues" evidence="1">
    <location>
        <begin position="37"/>
        <end position="47"/>
    </location>
</feature>
<dbReference type="AlphaFoldDB" id="A0A9W8XG25"/>
<dbReference type="GeneID" id="80911597"/>
<feature type="region of interest" description="Disordered" evidence="1">
    <location>
        <begin position="1"/>
        <end position="121"/>
    </location>
</feature>
<dbReference type="OrthoDB" id="5389296at2759"/>
<feature type="region of interest" description="Disordered" evidence="1">
    <location>
        <begin position="155"/>
        <end position="176"/>
    </location>
</feature>
<reference evidence="2" key="1">
    <citation type="submission" date="2022-10" db="EMBL/GenBank/DDBJ databases">
        <title>Tapping the CABI collections for fungal endophytes: first genome assemblies for Collariella, Neodidymelliopsis, Ascochyta clinopodiicola, Didymella pomorum, Didymosphaeria variabile, Neocosmospora piperis and Neocucurbitaria cava.</title>
        <authorList>
            <person name="Hill R."/>
        </authorList>
    </citation>
    <scope>NUCLEOTIDE SEQUENCE</scope>
    <source>
        <strain evidence="2">IMI 356815</strain>
    </source>
</reference>
<evidence type="ECO:0000313" key="2">
    <source>
        <dbReference type="EMBL" id="KAJ4349452.1"/>
    </source>
</evidence>
<keyword evidence="3" id="KW-1185">Reference proteome</keyword>
<protein>
    <submittedName>
        <fullName evidence="2">Uncharacterized protein</fullName>
    </submittedName>
</protein>
<accession>A0A9W8XG25</accession>
<evidence type="ECO:0000313" key="3">
    <source>
        <dbReference type="Proteomes" id="UP001140513"/>
    </source>
</evidence>
<proteinExistence type="predicted"/>